<proteinExistence type="predicted"/>
<keyword evidence="2" id="KW-1185">Reference proteome</keyword>
<dbReference type="Proteomes" id="UP000321570">
    <property type="component" value="Unassembled WGS sequence"/>
</dbReference>
<evidence type="ECO:0000313" key="1">
    <source>
        <dbReference type="EMBL" id="VUZ53593.1"/>
    </source>
</evidence>
<dbReference type="EMBL" id="CABIJS010000555">
    <property type="protein sequence ID" value="VUZ53593.1"/>
    <property type="molecule type" value="Genomic_DNA"/>
</dbReference>
<organism evidence="1 2">
    <name type="scientific">Hymenolepis diminuta</name>
    <name type="common">Rat tapeworm</name>
    <dbReference type="NCBI Taxonomy" id="6216"/>
    <lineage>
        <taxon>Eukaryota</taxon>
        <taxon>Metazoa</taxon>
        <taxon>Spiralia</taxon>
        <taxon>Lophotrochozoa</taxon>
        <taxon>Platyhelminthes</taxon>
        <taxon>Cestoda</taxon>
        <taxon>Eucestoda</taxon>
        <taxon>Cyclophyllidea</taxon>
        <taxon>Hymenolepididae</taxon>
        <taxon>Hymenolepis</taxon>
    </lineage>
</organism>
<accession>A0A564Z3M8</accession>
<protein>
    <submittedName>
        <fullName evidence="1">Uncharacterized protein</fullName>
    </submittedName>
</protein>
<name>A0A564Z3M8_HYMDI</name>
<sequence>HCVSSSGLLSSIGKVQCASDGSYRDIAESAILGISPPHTVPSFSYNRPAQLKHTYNYVLMRILVQVTIINRLPTRTHTHGETVACQANLPSLPPFPQFSLPFGSQHYGLFNTSWSNRFLVFCFIAASSYFNRNIIIQGSKTYPFA</sequence>
<feature type="non-terminal residue" evidence="1">
    <location>
        <position position="1"/>
    </location>
</feature>
<evidence type="ECO:0000313" key="2">
    <source>
        <dbReference type="Proteomes" id="UP000321570"/>
    </source>
</evidence>
<gene>
    <name evidence="1" type="ORF">WMSIL1_LOCUS11574</name>
</gene>
<dbReference type="AlphaFoldDB" id="A0A564Z3M8"/>
<reference evidence="1 2" key="1">
    <citation type="submission" date="2019-07" db="EMBL/GenBank/DDBJ databases">
        <authorList>
            <person name="Jastrzebski P J."/>
            <person name="Paukszto L."/>
            <person name="Jastrzebski P J."/>
        </authorList>
    </citation>
    <scope>NUCLEOTIDE SEQUENCE [LARGE SCALE GENOMIC DNA]</scope>
    <source>
        <strain evidence="1 2">WMS-il1</strain>
    </source>
</reference>